<evidence type="ECO:0000256" key="2">
    <source>
        <dbReference type="ARBA" id="ARBA00012727"/>
    </source>
</evidence>
<comment type="similarity">
    <text evidence="1">Belongs to the ATP-dependent DNA ligase family.</text>
</comment>
<proteinExistence type="inferred from homology"/>
<gene>
    <name evidence="6" type="ORF">AVDCRST_MAG66-1565</name>
</gene>
<sequence>MLATPGSLPTGPEWLYEVKWDGMRVLADVDTGVLTLRGRSGRDVTPHFPELADVARLAPDVLLDGEVVLLDGGVPSSGALADRMHRAVDERTARRRPVTFMAFDVLRLYGVDLRARPLHERRATLERLGTAALSTVSLSPVYTDGAALLDATGRRGMEGVVAKRRDGVYRPGVRSPGWVAVTHRRTQPCLVGGWRTGRTGPARIDALLLGVLDRHGLAFAGRVGSGLAGDRTQQVLTERLAAVAAPSPPFSDRVPGPDSQGARWCEPAVVVDVDHLGWTAAGRLRHPVVRRIRDDLEPADAVRTT</sequence>
<dbReference type="Gene3D" id="2.40.50.140">
    <property type="entry name" value="Nucleic acid-binding proteins"/>
    <property type="match status" value="1"/>
</dbReference>
<dbReference type="GO" id="GO:0006310">
    <property type="term" value="P:DNA recombination"/>
    <property type="evidence" value="ECO:0007669"/>
    <property type="project" value="InterPro"/>
</dbReference>
<dbReference type="AlphaFoldDB" id="A0A6J4P5N8"/>
<reference evidence="6" key="1">
    <citation type="submission" date="2020-02" db="EMBL/GenBank/DDBJ databases">
        <authorList>
            <person name="Meier V. D."/>
        </authorList>
    </citation>
    <scope>NUCLEOTIDE SEQUENCE</scope>
    <source>
        <strain evidence="6">AVDCRST_MAG66</strain>
    </source>
</reference>
<dbReference type="GO" id="GO:0003910">
    <property type="term" value="F:DNA ligase (ATP) activity"/>
    <property type="evidence" value="ECO:0007669"/>
    <property type="project" value="UniProtKB-EC"/>
</dbReference>
<dbReference type="PROSITE" id="PS50160">
    <property type="entry name" value="DNA_LIGASE_A3"/>
    <property type="match status" value="1"/>
</dbReference>
<dbReference type="InterPro" id="IPR012340">
    <property type="entry name" value="NA-bd_OB-fold"/>
</dbReference>
<name>A0A6J4P5N8_9PSEU</name>
<dbReference type="Pfam" id="PF01068">
    <property type="entry name" value="DNA_ligase_A_M"/>
    <property type="match status" value="1"/>
</dbReference>
<evidence type="ECO:0000256" key="4">
    <source>
        <dbReference type="ARBA" id="ARBA00034003"/>
    </source>
</evidence>
<dbReference type="SUPFAM" id="SSF50249">
    <property type="entry name" value="Nucleic acid-binding proteins"/>
    <property type="match status" value="1"/>
</dbReference>
<dbReference type="Gene3D" id="3.30.470.30">
    <property type="entry name" value="DNA ligase/mRNA capping enzyme"/>
    <property type="match status" value="1"/>
</dbReference>
<dbReference type="EMBL" id="CADCUS010000238">
    <property type="protein sequence ID" value="CAA9403470.1"/>
    <property type="molecule type" value="Genomic_DNA"/>
</dbReference>
<keyword evidence="3 6" id="KW-0436">Ligase</keyword>
<dbReference type="CDD" id="cd07971">
    <property type="entry name" value="OBF_DNA_ligase_LigD"/>
    <property type="match status" value="1"/>
</dbReference>
<dbReference type="Pfam" id="PF04679">
    <property type="entry name" value="DNA_ligase_A_C"/>
    <property type="match status" value="1"/>
</dbReference>
<dbReference type="PANTHER" id="PTHR45674:SF4">
    <property type="entry name" value="DNA LIGASE 1"/>
    <property type="match status" value="1"/>
</dbReference>
<dbReference type="CDD" id="cd07906">
    <property type="entry name" value="Adenylation_DNA_ligase_LigD_LigC"/>
    <property type="match status" value="1"/>
</dbReference>
<accession>A0A6J4P5N8</accession>
<dbReference type="PANTHER" id="PTHR45674">
    <property type="entry name" value="DNA LIGASE 1/3 FAMILY MEMBER"/>
    <property type="match status" value="1"/>
</dbReference>
<dbReference type="GO" id="GO:0005524">
    <property type="term" value="F:ATP binding"/>
    <property type="evidence" value="ECO:0007669"/>
    <property type="project" value="InterPro"/>
</dbReference>
<dbReference type="Gene3D" id="3.30.1490.70">
    <property type="match status" value="1"/>
</dbReference>
<dbReference type="GO" id="GO:0006281">
    <property type="term" value="P:DNA repair"/>
    <property type="evidence" value="ECO:0007669"/>
    <property type="project" value="InterPro"/>
</dbReference>
<dbReference type="SUPFAM" id="SSF56091">
    <property type="entry name" value="DNA ligase/mRNA capping enzyme, catalytic domain"/>
    <property type="match status" value="1"/>
</dbReference>
<evidence type="ECO:0000313" key="6">
    <source>
        <dbReference type="EMBL" id="CAA9403470.1"/>
    </source>
</evidence>
<evidence type="ECO:0000256" key="1">
    <source>
        <dbReference type="ARBA" id="ARBA00007572"/>
    </source>
</evidence>
<dbReference type="InterPro" id="IPR012310">
    <property type="entry name" value="DNA_ligase_ATP-dep_cent"/>
</dbReference>
<protein>
    <recommendedName>
        <fullName evidence="2">DNA ligase (ATP)</fullName>
        <ecNumber evidence="2">6.5.1.1</ecNumber>
    </recommendedName>
</protein>
<dbReference type="InterPro" id="IPR050191">
    <property type="entry name" value="ATP-dep_DNA_ligase"/>
</dbReference>
<organism evidence="6">
    <name type="scientific">uncultured Pseudonocardia sp</name>
    <dbReference type="NCBI Taxonomy" id="211455"/>
    <lineage>
        <taxon>Bacteria</taxon>
        <taxon>Bacillati</taxon>
        <taxon>Actinomycetota</taxon>
        <taxon>Actinomycetes</taxon>
        <taxon>Pseudonocardiales</taxon>
        <taxon>Pseudonocardiaceae</taxon>
        <taxon>Pseudonocardia</taxon>
        <taxon>environmental samples</taxon>
    </lineage>
</organism>
<dbReference type="EC" id="6.5.1.1" evidence="2"/>
<comment type="catalytic activity">
    <reaction evidence="4">
        <text>ATP + (deoxyribonucleotide)n-3'-hydroxyl + 5'-phospho-(deoxyribonucleotide)m = (deoxyribonucleotide)n+m + AMP + diphosphate.</text>
        <dbReference type="EC" id="6.5.1.1"/>
    </reaction>
</comment>
<evidence type="ECO:0000259" key="5">
    <source>
        <dbReference type="PROSITE" id="PS50160"/>
    </source>
</evidence>
<feature type="domain" description="ATP-dependent DNA ligase family profile" evidence="5">
    <location>
        <begin position="91"/>
        <end position="231"/>
    </location>
</feature>
<dbReference type="InterPro" id="IPR012309">
    <property type="entry name" value="DNA_ligase_ATP-dep_C"/>
</dbReference>
<evidence type="ECO:0000256" key="3">
    <source>
        <dbReference type="ARBA" id="ARBA00022598"/>
    </source>
</evidence>